<accession>A0ACB7PE04</accession>
<sequence>MAETEHYSANKRKASPEVNTEDAIGKRMRLEDGDANTHPSNGVRAEAEDISDNHAPVRNERNGSITEGSPTRTRRGDREPESRRSPEARRPSATAGPPVRRNVSMEEKKRGQRLFGGLVSTLSRTTSSTQQQRRLEIERRQHERAQQRRAEVEKRRAEKLEQLKGVRQIEQVKLDERAMNTRHSGMLAKARSLHTRSEPRLYYLPWEPTKEQEDIISDQVHAAQEAIDRERRDFKTRREQRLRALGVTPPPRSPSPPPRQPRHRPEREEDSGPKAGSHPEEATVGEPNPPPQDTNPGALAPTPPKARDSHPDKDHDEQGDEMMQDKEDIVIY</sequence>
<proteinExistence type="predicted"/>
<evidence type="ECO:0000313" key="2">
    <source>
        <dbReference type="Proteomes" id="UP000724584"/>
    </source>
</evidence>
<gene>
    <name evidence="1" type="ORF">F5144DRAFT_567830</name>
</gene>
<evidence type="ECO:0000313" key="1">
    <source>
        <dbReference type="EMBL" id="KAH6636539.1"/>
    </source>
</evidence>
<dbReference type="Proteomes" id="UP000724584">
    <property type="component" value="Unassembled WGS sequence"/>
</dbReference>
<name>A0ACB7PE04_9PEZI</name>
<organism evidence="1 2">
    <name type="scientific">Chaetomium tenue</name>
    <dbReference type="NCBI Taxonomy" id="1854479"/>
    <lineage>
        <taxon>Eukaryota</taxon>
        <taxon>Fungi</taxon>
        <taxon>Dikarya</taxon>
        <taxon>Ascomycota</taxon>
        <taxon>Pezizomycotina</taxon>
        <taxon>Sordariomycetes</taxon>
        <taxon>Sordariomycetidae</taxon>
        <taxon>Sordariales</taxon>
        <taxon>Chaetomiaceae</taxon>
        <taxon>Chaetomium</taxon>
    </lineage>
</organism>
<reference evidence="1 2" key="1">
    <citation type="journal article" date="2021" name="Nat. Commun.">
        <title>Genetic determinants of endophytism in the Arabidopsis root mycobiome.</title>
        <authorList>
            <person name="Mesny F."/>
            <person name="Miyauchi S."/>
            <person name="Thiergart T."/>
            <person name="Pickel B."/>
            <person name="Atanasova L."/>
            <person name="Karlsson M."/>
            <person name="Huettel B."/>
            <person name="Barry K.W."/>
            <person name="Haridas S."/>
            <person name="Chen C."/>
            <person name="Bauer D."/>
            <person name="Andreopoulos W."/>
            <person name="Pangilinan J."/>
            <person name="LaButti K."/>
            <person name="Riley R."/>
            <person name="Lipzen A."/>
            <person name="Clum A."/>
            <person name="Drula E."/>
            <person name="Henrissat B."/>
            <person name="Kohler A."/>
            <person name="Grigoriev I.V."/>
            <person name="Martin F.M."/>
            <person name="Hacquard S."/>
        </authorList>
    </citation>
    <scope>NUCLEOTIDE SEQUENCE [LARGE SCALE GENOMIC DNA]</scope>
    <source>
        <strain evidence="1 2">MPI-SDFR-AT-0079</strain>
    </source>
</reference>
<comment type="caution">
    <text evidence="1">The sequence shown here is derived from an EMBL/GenBank/DDBJ whole genome shotgun (WGS) entry which is preliminary data.</text>
</comment>
<protein>
    <submittedName>
        <fullName evidence="1">Pinin/SDK/memA/ protein conserved region-domain-containing protein</fullName>
    </submittedName>
</protein>
<keyword evidence="2" id="KW-1185">Reference proteome</keyword>
<dbReference type="EMBL" id="JAGIZQ010000003">
    <property type="protein sequence ID" value="KAH6636539.1"/>
    <property type="molecule type" value="Genomic_DNA"/>
</dbReference>